<protein>
    <recommendedName>
        <fullName evidence="4">DNRLRE domain-containing protein</fullName>
    </recommendedName>
</protein>
<name>A0A537J0Y0_9BACT</name>
<sequence length="153" mass="16384">MMRTRILRTVAVCSVMLLATLLVPPHAEAALTITVPATAAIGSTLPTFCSTTSTTITVTSTKKNYDLRIRSNTINNPNGKAKNGSGTEMLNSFQYATAAGGPFTDITALYVNVFSNQPIGSNINHTVYYRQCVNWGDGAGNFTIGVDYQVVEL</sequence>
<dbReference type="Proteomes" id="UP000318834">
    <property type="component" value="Unassembled WGS sequence"/>
</dbReference>
<evidence type="ECO:0000256" key="1">
    <source>
        <dbReference type="SAM" id="SignalP"/>
    </source>
</evidence>
<feature type="signal peptide" evidence="1">
    <location>
        <begin position="1"/>
        <end position="29"/>
    </location>
</feature>
<gene>
    <name evidence="2" type="ORF">E6H05_01820</name>
</gene>
<feature type="chain" id="PRO_5021870937" description="DNRLRE domain-containing protein" evidence="1">
    <location>
        <begin position="30"/>
        <end position="153"/>
    </location>
</feature>
<proteinExistence type="predicted"/>
<organism evidence="2 3">
    <name type="scientific">Candidatus Segetimicrobium genomatis</name>
    <dbReference type="NCBI Taxonomy" id="2569760"/>
    <lineage>
        <taxon>Bacteria</taxon>
        <taxon>Bacillati</taxon>
        <taxon>Candidatus Sysuimicrobiota</taxon>
        <taxon>Candidatus Sysuimicrobiia</taxon>
        <taxon>Candidatus Sysuimicrobiales</taxon>
        <taxon>Candidatus Segetimicrobiaceae</taxon>
        <taxon>Candidatus Segetimicrobium</taxon>
    </lineage>
</organism>
<keyword evidence="1" id="KW-0732">Signal</keyword>
<evidence type="ECO:0008006" key="4">
    <source>
        <dbReference type="Google" id="ProtNLM"/>
    </source>
</evidence>
<comment type="caution">
    <text evidence="2">The sequence shown here is derived from an EMBL/GenBank/DDBJ whole genome shotgun (WGS) entry which is preliminary data.</text>
</comment>
<evidence type="ECO:0000313" key="3">
    <source>
        <dbReference type="Proteomes" id="UP000318834"/>
    </source>
</evidence>
<evidence type="ECO:0000313" key="2">
    <source>
        <dbReference type="EMBL" id="TMI76972.1"/>
    </source>
</evidence>
<dbReference type="AlphaFoldDB" id="A0A537J0Y0"/>
<reference evidence="2 3" key="1">
    <citation type="journal article" date="2019" name="Nat. Microbiol.">
        <title>Mediterranean grassland soil C-N compound turnover is dependent on rainfall and depth, and is mediated by genomically divergent microorganisms.</title>
        <authorList>
            <person name="Diamond S."/>
            <person name="Andeer P.F."/>
            <person name="Li Z."/>
            <person name="Crits-Christoph A."/>
            <person name="Burstein D."/>
            <person name="Anantharaman K."/>
            <person name="Lane K.R."/>
            <person name="Thomas B.C."/>
            <person name="Pan C."/>
            <person name="Northen T.R."/>
            <person name="Banfield J.F."/>
        </authorList>
    </citation>
    <scope>NUCLEOTIDE SEQUENCE [LARGE SCALE GENOMIC DNA]</scope>
    <source>
        <strain evidence="2">NP_8</strain>
    </source>
</reference>
<dbReference type="EMBL" id="VBAP01000008">
    <property type="protein sequence ID" value="TMI76972.1"/>
    <property type="molecule type" value="Genomic_DNA"/>
</dbReference>
<accession>A0A537J0Y0</accession>